<dbReference type="RefSeq" id="WP_227308767.1">
    <property type="nucleotide sequence ID" value="NZ_JAESVA010000006.1"/>
</dbReference>
<dbReference type="Proteomes" id="UP000721844">
    <property type="component" value="Unassembled WGS sequence"/>
</dbReference>
<dbReference type="PANTHER" id="PTHR43477:SF4">
    <property type="entry name" value="DEHYDROGENASE_REDUCTASE SDR FAMILY MEMBER 6"/>
    <property type="match status" value="1"/>
</dbReference>
<sequence length="261" mass="27561">MDLRLAGKTVLITGASQGIGAGLARAFAEEGCHLHLTARNIDNLSSLKSEILAAFPTVTVTLHPIDLTAPGACETLAEAAGDIDVLVNNAGAIPAGSLFDIDEAKWRAGWELKVYGYINLCRIYYPRMKAKGGGVIINNIGNGGEVCDPRYMAGAVGNASLMAFTRALGGSSLDDNIRVIGVNPGPVDTDRIYTMLKKRAQDVLGDATRYRELAAGYPLGRPAHVHEVTDLIVFLASFRSGYTSGTIVTVDGGIASRRSIV</sequence>
<dbReference type="EMBL" id="JAESVA010000006">
    <property type="protein sequence ID" value="MCB8882100.1"/>
    <property type="molecule type" value="Genomic_DNA"/>
</dbReference>
<reference evidence="4 5" key="1">
    <citation type="journal article" date="2021" name="Microorganisms">
        <title>Acidisoma silvae sp. nov. and Acidisomacellulosilytica sp. nov., Two Acidophilic Bacteria Isolated from Decaying Wood, Hydrolyzing Cellulose and Producing Poly-3-hydroxybutyrate.</title>
        <authorList>
            <person name="Mieszkin S."/>
            <person name="Pouder E."/>
            <person name="Uroz S."/>
            <person name="Simon-Colin C."/>
            <person name="Alain K."/>
        </authorList>
    </citation>
    <scope>NUCLEOTIDE SEQUENCE [LARGE SCALE GENOMIC DNA]</scope>
    <source>
        <strain evidence="4 5">HW T5.17</strain>
    </source>
</reference>
<comment type="similarity">
    <text evidence="1">Belongs to the short-chain dehydrogenases/reductases (SDR) family.</text>
</comment>
<dbReference type="PRINTS" id="PR00081">
    <property type="entry name" value="GDHRDH"/>
</dbReference>
<evidence type="ECO:0000256" key="2">
    <source>
        <dbReference type="ARBA" id="ARBA00023002"/>
    </source>
</evidence>
<evidence type="ECO:0000256" key="3">
    <source>
        <dbReference type="ARBA" id="ARBA00023027"/>
    </source>
</evidence>
<dbReference type="InterPro" id="IPR051122">
    <property type="entry name" value="SDR_DHRS6-like"/>
</dbReference>
<dbReference type="InterPro" id="IPR002347">
    <property type="entry name" value="SDR_fam"/>
</dbReference>
<protein>
    <submittedName>
        <fullName evidence="4">SDR family oxidoreductase</fullName>
    </submittedName>
</protein>
<dbReference type="GO" id="GO:0016491">
    <property type="term" value="F:oxidoreductase activity"/>
    <property type="evidence" value="ECO:0007669"/>
    <property type="project" value="UniProtKB-KW"/>
</dbReference>
<evidence type="ECO:0000313" key="4">
    <source>
        <dbReference type="EMBL" id="MCB8882100.1"/>
    </source>
</evidence>
<dbReference type="Pfam" id="PF13561">
    <property type="entry name" value="adh_short_C2"/>
    <property type="match status" value="1"/>
</dbReference>
<dbReference type="NCBIfam" id="NF004779">
    <property type="entry name" value="PRK06125.1"/>
    <property type="match status" value="1"/>
</dbReference>
<gene>
    <name evidence="4" type="ORF">ACELLULO517_17780</name>
</gene>
<organism evidence="4 5">
    <name type="scientific">Acidisoma cellulosilyticum</name>
    <dbReference type="NCBI Taxonomy" id="2802395"/>
    <lineage>
        <taxon>Bacteria</taxon>
        <taxon>Pseudomonadati</taxon>
        <taxon>Pseudomonadota</taxon>
        <taxon>Alphaproteobacteria</taxon>
        <taxon>Acetobacterales</taxon>
        <taxon>Acidocellaceae</taxon>
        <taxon>Acidisoma</taxon>
    </lineage>
</organism>
<keyword evidence="5" id="KW-1185">Reference proteome</keyword>
<keyword evidence="2" id="KW-0560">Oxidoreductase</keyword>
<proteinExistence type="inferred from homology"/>
<comment type="caution">
    <text evidence="4">The sequence shown here is derived from an EMBL/GenBank/DDBJ whole genome shotgun (WGS) entry which is preliminary data.</text>
</comment>
<dbReference type="Gene3D" id="3.40.50.720">
    <property type="entry name" value="NAD(P)-binding Rossmann-like Domain"/>
    <property type="match status" value="1"/>
</dbReference>
<dbReference type="AlphaFoldDB" id="A0A963Z3H6"/>
<accession>A0A963Z3H6</accession>
<evidence type="ECO:0000313" key="5">
    <source>
        <dbReference type="Proteomes" id="UP000721844"/>
    </source>
</evidence>
<evidence type="ECO:0000256" key="1">
    <source>
        <dbReference type="ARBA" id="ARBA00006484"/>
    </source>
</evidence>
<keyword evidence="3" id="KW-0520">NAD</keyword>
<dbReference type="SUPFAM" id="SSF51735">
    <property type="entry name" value="NAD(P)-binding Rossmann-fold domains"/>
    <property type="match status" value="1"/>
</dbReference>
<dbReference type="InterPro" id="IPR036291">
    <property type="entry name" value="NAD(P)-bd_dom_sf"/>
</dbReference>
<name>A0A963Z3H6_9PROT</name>
<dbReference type="PANTHER" id="PTHR43477">
    <property type="entry name" value="DIHYDROANTICAPSIN 7-DEHYDROGENASE"/>
    <property type="match status" value="1"/>
</dbReference>